<proteinExistence type="predicted"/>
<evidence type="ECO:0000256" key="1">
    <source>
        <dbReference type="SAM" id="Phobius"/>
    </source>
</evidence>
<organism evidence="3 4">
    <name type="scientific">Carboxylicivirga marina</name>
    <dbReference type="NCBI Taxonomy" id="2800988"/>
    <lineage>
        <taxon>Bacteria</taxon>
        <taxon>Pseudomonadati</taxon>
        <taxon>Bacteroidota</taxon>
        <taxon>Bacteroidia</taxon>
        <taxon>Marinilabiliales</taxon>
        <taxon>Marinilabiliaceae</taxon>
        <taxon>Carboxylicivirga</taxon>
    </lineage>
</organism>
<keyword evidence="1" id="KW-1133">Transmembrane helix</keyword>
<evidence type="ECO:0000259" key="2">
    <source>
        <dbReference type="PROSITE" id="PS51178"/>
    </source>
</evidence>
<feature type="domain" description="PASTA" evidence="2">
    <location>
        <begin position="40"/>
        <end position="107"/>
    </location>
</feature>
<keyword evidence="1" id="KW-0812">Transmembrane</keyword>
<accession>A0ABS1HH10</accession>
<protein>
    <submittedName>
        <fullName evidence="3">PASTA domain-containing protein</fullName>
    </submittedName>
</protein>
<comment type="caution">
    <text evidence="3">The sequence shown here is derived from an EMBL/GenBank/DDBJ whole genome shotgun (WGS) entry which is preliminary data.</text>
</comment>
<feature type="transmembrane region" description="Helical" evidence="1">
    <location>
        <begin position="12"/>
        <end position="37"/>
    </location>
</feature>
<reference evidence="3 4" key="1">
    <citation type="submission" date="2021-01" db="EMBL/GenBank/DDBJ databases">
        <title>Carboxyliciviraga sp.nov., isolated from coastal sediments.</title>
        <authorList>
            <person name="Lu D."/>
            <person name="Zhang T."/>
        </authorList>
    </citation>
    <scope>NUCLEOTIDE SEQUENCE [LARGE SCALE GENOMIC DNA]</scope>
    <source>
        <strain evidence="3 4">N1Y132</strain>
    </source>
</reference>
<dbReference type="EMBL" id="JAENRR010000010">
    <property type="protein sequence ID" value="MBK3516962.1"/>
    <property type="molecule type" value="Genomic_DNA"/>
</dbReference>
<gene>
    <name evidence="3" type="ORF">JIV24_06380</name>
</gene>
<dbReference type="Proteomes" id="UP000605676">
    <property type="component" value="Unassembled WGS sequence"/>
</dbReference>
<evidence type="ECO:0000313" key="4">
    <source>
        <dbReference type="Proteomes" id="UP000605676"/>
    </source>
</evidence>
<dbReference type="InterPro" id="IPR005543">
    <property type="entry name" value="PASTA_dom"/>
</dbReference>
<sequence>MSFIKILFNNVFVKNILIAIVVITFALIATFVSLNIYTNHGEYYPVPDFRGLTQEQFSELIKEKGFRYNIIDSAHVDGFLPGAVIEQIPAPGSMVKENRNIHFTIKAIAPERVQIPNLIDYSLRNAKVILESYGLVTGELIYVPSEYRNLVLQQLYKGKPVEPGTVVLKGSVIDLHIGKGLSTERTNVPDLTALTLEEAQSYSVSVSLNVGAVIYDESVQTAEDSTAATIWQQQPSAETGERIPLGSSIDIWLSVDTAKVSYQ</sequence>
<dbReference type="SMART" id="SM00740">
    <property type="entry name" value="PASTA"/>
    <property type="match status" value="3"/>
</dbReference>
<dbReference type="PROSITE" id="PS51178">
    <property type="entry name" value="PASTA"/>
    <property type="match status" value="2"/>
</dbReference>
<dbReference type="Pfam" id="PF03793">
    <property type="entry name" value="PASTA"/>
    <property type="match status" value="1"/>
</dbReference>
<evidence type="ECO:0000313" key="3">
    <source>
        <dbReference type="EMBL" id="MBK3516962.1"/>
    </source>
</evidence>
<keyword evidence="4" id="KW-1185">Reference proteome</keyword>
<keyword evidence="1" id="KW-0472">Membrane</keyword>
<dbReference type="RefSeq" id="WP_200464189.1">
    <property type="nucleotide sequence ID" value="NZ_JAENRR010000010.1"/>
</dbReference>
<name>A0ABS1HH10_9BACT</name>
<dbReference type="CDD" id="cd06577">
    <property type="entry name" value="PASTA_pknB"/>
    <property type="match status" value="3"/>
</dbReference>
<feature type="domain" description="PASTA" evidence="2">
    <location>
        <begin position="109"/>
        <end position="179"/>
    </location>
</feature>
<dbReference type="Gene3D" id="3.30.10.20">
    <property type="match status" value="3"/>
</dbReference>
<dbReference type="SUPFAM" id="SSF54184">
    <property type="entry name" value="Penicillin-binding protein 2x (pbp-2x), c-terminal domain"/>
    <property type="match status" value="1"/>
</dbReference>